<dbReference type="Proteomes" id="UP000616769">
    <property type="component" value="Unassembled WGS sequence"/>
</dbReference>
<sequence length="104" mass="11637">MKKSIRALWSIAIDHFTVSLKANLVSIGTNENDHLILLPPEQEYNPSELNLKVKSGHSSTFRNDFSSTGEHFLNTRSNEHADNELGVINYPPLCAHFGGTLIYL</sequence>
<name>A0A132A7T1_SARSC</name>
<accession>A0A132A7T1</accession>
<reference evidence="1 2" key="1">
    <citation type="journal article" date="2015" name="Parasit. Vectors">
        <title>Draft genome of the scabies mite.</title>
        <authorList>
            <person name="Rider S.D.Jr."/>
            <person name="Morgan M.S."/>
            <person name="Arlian L.G."/>
        </authorList>
    </citation>
    <scope>NUCLEOTIDE SEQUENCE [LARGE SCALE GENOMIC DNA]</scope>
    <source>
        <strain evidence="1">Arlian Lab</strain>
    </source>
</reference>
<evidence type="ECO:0000313" key="2">
    <source>
        <dbReference type="Proteomes" id="UP000616769"/>
    </source>
</evidence>
<dbReference type="AlphaFoldDB" id="A0A132A7T1"/>
<proteinExistence type="predicted"/>
<protein>
    <submittedName>
        <fullName evidence="1">Uncharacterized protein</fullName>
    </submittedName>
</protein>
<dbReference type="EMBL" id="JXLN01011041">
    <property type="protein sequence ID" value="KPM06695.1"/>
    <property type="molecule type" value="Genomic_DNA"/>
</dbReference>
<evidence type="ECO:0000313" key="1">
    <source>
        <dbReference type="EMBL" id="KPM06695.1"/>
    </source>
</evidence>
<dbReference type="VEuPathDB" id="VectorBase:SSCA005164"/>
<gene>
    <name evidence="1" type="ORF">QR98_0051730</name>
</gene>
<organism evidence="1 2">
    <name type="scientific">Sarcoptes scabiei</name>
    <name type="common">Itch mite</name>
    <name type="synonym">Acarus scabiei</name>
    <dbReference type="NCBI Taxonomy" id="52283"/>
    <lineage>
        <taxon>Eukaryota</taxon>
        <taxon>Metazoa</taxon>
        <taxon>Ecdysozoa</taxon>
        <taxon>Arthropoda</taxon>
        <taxon>Chelicerata</taxon>
        <taxon>Arachnida</taxon>
        <taxon>Acari</taxon>
        <taxon>Acariformes</taxon>
        <taxon>Sarcoptiformes</taxon>
        <taxon>Astigmata</taxon>
        <taxon>Psoroptidia</taxon>
        <taxon>Sarcoptoidea</taxon>
        <taxon>Sarcoptidae</taxon>
        <taxon>Sarcoptinae</taxon>
        <taxon>Sarcoptes</taxon>
    </lineage>
</organism>
<comment type="caution">
    <text evidence="1">The sequence shown here is derived from an EMBL/GenBank/DDBJ whole genome shotgun (WGS) entry which is preliminary data.</text>
</comment>